<feature type="compositionally biased region" description="Polar residues" evidence="1">
    <location>
        <begin position="63"/>
        <end position="76"/>
    </location>
</feature>
<feature type="compositionally biased region" description="Low complexity" evidence="1">
    <location>
        <begin position="245"/>
        <end position="272"/>
    </location>
</feature>
<reference evidence="2" key="1">
    <citation type="submission" date="2022-07" db="EMBL/GenBank/DDBJ databases">
        <title>Chromosome-level genome of Muraenolepis orangiensis.</title>
        <authorList>
            <person name="Kim J."/>
        </authorList>
    </citation>
    <scope>NUCLEOTIDE SEQUENCE</scope>
    <source>
        <strain evidence="2">KU_S4_2022</strain>
        <tissue evidence="2">Muscle</tissue>
    </source>
</reference>
<organism evidence="2 3">
    <name type="scientific">Muraenolepis orangiensis</name>
    <name type="common">Patagonian moray cod</name>
    <dbReference type="NCBI Taxonomy" id="630683"/>
    <lineage>
        <taxon>Eukaryota</taxon>
        <taxon>Metazoa</taxon>
        <taxon>Chordata</taxon>
        <taxon>Craniata</taxon>
        <taxon>Vertebrata</taxon>
        <taxon>Euteleostomi</taxon>
        <taxon>Actinopterygii</taxon>
        <taxon>Neopterygii</taxon>
        <taxon>Teleostei</taxon>
        <taxon>Neoteleostei</taxon>
        <taxon>Acanthomorphata</taxon>
        <taxon>Zeiogadaria</taxon>
        <taxon>Gadariae</taxon>
        <taxon>Gadiformes</taxon>
        <taxon>Muraenolepidoidei</taxon>
        <taxon>Muraenolepididae</taxon>
        <taxon>Muraenolepis</taxon>
    </lineage>
</organism>
<feature type="compositionally biased region" description="Low complexity" evidence="1">
    <location>
        <begin position="381"/>
        <end position="395"/>
    </location>
</feature>
<feature type="compositionally biased region" description="Low complexity" evidence="1">
    <location>
        <begin position="537"/>
        <end position="546"/>
    </location>
</feature>
<feature type="compositionally biased region" description="Basic and acidic residues" evidence="1">
    <location>
        <begin position="355"/>
        <end position="367"/>
    </location>
</feature>
<feature type="region of interest" description="Disordered" evidence="1">
    <location>
        <begin position="1"/>
        <end position="31"/>
    </location>
</feature>
<name>A0A9Q0EP75_9TELE</name>
<evidence type="ECO:0000313" key="3">
    <source>
        <dbReference type="Proteomes" id="UP001148018"/>
    </source>
</evidence>
<protein>
    <submittedName>
        <fullName evidence="2">Uncharacterized protein</fullName>
    </submittedName>
</protein>
<evidence type="ECO:0000256" key="1">
    <source>
        <dbReference type="SAM" id="MobiDB-lite"/>
    </source>
</evidence>
<feature type="compositionally biased region" description="Low complexity" evidence="1">
    <location>
        <begin position="77"/>
        <end position="94"/>
    </location>
</feature>
<feature type="compositionally biased region" description="Low complexity" evidence="1">
    <location>
        <begin position="480"/>
        <end position="500"/>
    </location>
</feature>
<dbReference type="OrthoDB" id="372624at2759"/>
<feature type="compositionally biased region" description="Low complexity" evidence="1">
    <location>
        <begin position="646"/>
        <end position="667"/>
    </location>
</feature>
<feature type="compositionally biased region" description="Basic and acidic residues" evidence="1">
    <location>
        <begin position="198"/>
        <end position="208"/>
    </location>
</feature>
<feature type="compositionally biased region" description="Low complexity" evidence="1">
    <location>
        <begin position="557"/>
        <end position="591"/>
    </location>
</feature>
<feature type="compositionally biased region" description="Low complexity" evidence="1">
    <location>
        <begin position="14"/>
        <end position="31"/>
    </location>
</feature>
<dbReference type="EMBL" id="JANIIK010000040">
    <property type="protein sequence ID" value="KAJ3607997.1"/>
    <property type="molecule type" value="Genomic_DNA"/>
</dbReference>
<feature type="compositionally biased region" description="Basic and acidic residues" evidence="1">
    <location>
        <begin position="592"/>
        <end position="619"/>
    </location>
</feature>
<feature type="compositionally biased region" description="Basic and acidic residues" evidence="1">
    <location>
        <begin position="156"/>
        <end position="177"/>
    </location>
</feature>
<feature type="compositionally biased region" description="Low complexity" evidence="1">
    <location>
        <begin position="209"/>
        <end position="222"/>
    </location>
</feature>
<sequence length="675" mass="70712">MTTSSLSSTEVKVTGRLSGGTSSTSTNTMSSTAAAIQVTSSTAAATAAIKSIAVTTSPMVEPTTVSMPTKASPHTQETAATTAAVPVSTETPAKTAPPPSTGPTPTVGPSVQKVASCNTPSEASSPAKAEALPQGPTVAPSADSKQQCLASTPKEPVPHRDSEKDAKMEENTVEAKMDSGTTIQDKKVEISNSQAKNKTTESSEEKAKCSAPPAASSLPDSKPNADFHRRGSKQESDGEERVSCQKRSLSRQSSRESAGSSSPSSGCSTATLTRKAHHKKTYENRHPAKKRRVDASPDPGRGAQKGEEAGTGRGDDDKHPAASQRRHSRSQSSSTDSDQSEDRKVRRLACSTKRSRQDHDKVVEGTRPRKRATRSSERRNAAASTGGESGSDTSSVRTVGKYAARGKPRANSSPAVPVEPEVLGKRCSALNAAAKLLAMKGRVDTPGHTLRKDPKAAEKNQKPKCKSVPALPQTNSVNLSNNKAGSSSSGSKPSTPDQSSHSASRSTRRCPGSLVPPLEYKRSRSKKEGKEGDSSRGHSACSSASSYGEVDDDCSRSRSSSDGSSRRTPSLSSQSTGPQGSRGSRAASSGSERGRSSERRSARRDREGRSGEGRRESRRSTRRSHKLSQEVSSSSGAEGTPDRVLRSVAALAAVHARSPAASTRSSAGHQRHNKT</sequence>
<feature type="region of interest" description="Disordered" evidence="1">
    <location>
        <begin position="63"/>
        <end position="421"/>
    </location>
</feature>
<keyword evidence="3" id="KW-1185">Reference proteome</keyword>
<feature type="compositionally biased region" description="Low complexity" evidence="1">
    <location>
        <begin position="120"/>
        <end position="131"/>
    </location>
</feature>
<feature type="compositionally biased region" description="Basic and acidic residues" evidence="1">
    <location>
        <begin position="519"/>
        <end position="536"/>
    </location>
</feature>
<comment type="caution">
    <text evidence="2">The sequence shown here is derived from an EMBL/GenBank/DDBJ whole genome shotgun (WGS) entry which is preliminary data.</text>
</comment>
<feature type="compositionally biased region" description="Basic and acidic residues" evidence="1">
    <location>
        <begin position="441"/>
        <end position="461"/>
    </location>
</feature>
<feature type="compositionally biased region" description="Basic and acidic residues" evidence="1">
    <location>
        <begin position="223"/>
        <end position="243"/>
    </location>
</feature>
<feature type="region of interest" description="Disordered" evidence="1">
    <location>
        <begin position="439"/>
        <end position="675"/>
    </location>
</feature>
<gene>
    <name evidence="2" type="ORF">NHX12_025048</name>
</gene>
<accession>A0A9Q0EP75</accession>
<feature type="compositionally biased region" description="Polar residues" evidence="1">
    <location>
        <begin position="1"/>
        <end position="11"/>
    </location>
</feature>
<dbReference type="AlphaFoldDB" id="A0A9Q0EP75"/>
<evidence type="ECO:0000313" key="2">
    <source>
        <dbReference type="EMBL" id="KAJ3607997.1"/>
    </source>
</evidence>
<dbReference type="Proteomes" id="UP001148018">
    <property type="component" value="Unassembled WGS sequence"/>
</dbReference>
<feature type="compositionally biased region" description="Basic and acidic residues" evidence="1">
    <location>
        <begin position="304"/>
        <end position="320"/>
    </location>
</feature>
<proteinExistence type="predicted"/>